<accession>A0A062V375</accession>
<keyword evidence="3" id="KW-1185">Reference proteome</keyword>
<evidence type="ECO:0000313" key="2">
    <source>
        <dbReference type="EMBL" id="KCZ71058.1"/>
    </source>
</evidence>
<dbReference type="AlphaFoldDB" id="A0A062V375"/>
<dbReference type="Gene3D" id="1.10.575.10">
    <property type="entry name" value="P1 Nuclease"/>
    <property type="match status" value="1"/>
</dbReference>
<reference evidence="2 3" key="1">
    <citation type="journal article" date="2013" name="Nature">
        <title>Anaerobic oxidation of methane coupled to nitrate reduction in a novel archaeal lineage.</title>
        <authorList>
            <person name="Haroon M.F."/>
            <person name="Hu S."/>
            <person name="Shi Y."/>
            <person name="Imelfort M."/>
            <person name="Keller J."/>
            <person name="Hugenholtz P."/>
            <person name="Yuan Z."/>
            <person name="Tyson G.W."/>
        </authorList>
    </citation>
    <scope>NUCLEOTIDE SEQUENCE [LARGE SCALE GENOMIC DNA]</scope>
    <source>
        <strain evidence="2 3">ANME-2d</strain>
    </source>
</reference>
<dbReference type="InterPro" id="IPR029002">
    <property type="entry name" value="PLPC/GPLD1"/>
</dbReference>
<dbReference type="InterPro" id="IPR008947">
    <property type="entry name" value="PLipase_C/P1_nuclease_dom_sf"/>
</dbReference>
<comment type="caution">
    <text evidence="2">The sequence shown here is derived from an EMBL/GenBank/DDBJ whole genome shotgun (WGS) entry which is preliminary data.</text>
</comment>
<dbReference type="RefSeq" id="WP_157834157.1">
    <property type="nucleotide sequence ID" value="NZ_JMIY01000007.1"/>
</dbReference>
<name>A0A062V375_9EURY</name>
<evidence type="ECO:0000259" key="1">
    <source>
        <dbReference type="Pfam" id="PF00882"/>
    </source>
</evidence>
<organism evidence="2 3">
    <name type="scientific">Candidatus Methanoperedens nitratireducens</name>
    <dbReference type="NCBI Taxonomy" id="1392998"/>
    <lineage>
        <taxon>Archaea</taxon>
        <taxon>Methanobacteriati</taxon>
        <taxon>Methanobacteriota</taxon>
        <taxon>Stenosarchaea group</taxon>
        <taxon>Methanomicrobia</taxon>
        <taxon>Methanosarcinales</taxon>
        <taxon>ANME-2 cluster</taxon>
        <taxon>Candidatus Methanoperedentaceae</taxon>
        <taxon>Candidatus Methanoperedens</taxon>
    </lineage>
</organism>
<dbReference type="SUPFAM" id="SSF48537">
    <property type="entry name" value="Phospholipase C/P1 nuclease"/>
    <property type="match status" value="1"/>
</dbReference>
<proteinExistence type="predicted"/>
<dbReference type="Proteomes" id="UP000027153">
    <property type="component" value="Unassembled WGS sequence"/>
</dbReference>
<sequence>MVGITEMRNFTTIFFERKCKPAYPSLFFVTIPYYNLEHTEALDDAASRRAQEEYNKSLQALRNGDYRLAAFYAGTMSHYISDVAVWAHVRGRGSPHGSEDIKDLTAYRWSNFCPWDRMEMAQTSG</sequence>
<gene>
    <name evidence="2" type="ORF">ANME2D_03088</name>
</gene>
<feature type="domain" description="Phospholipase C/D" evidence="1">
    <location>
        <begin position="32"/>
        <end position="94"/>
    </location>
</feature>
<dbReference type="EMBL" id="JMIY01000007">
    <property type="protein sequence ID" value="KCZ71058.1"/>
    <property type="molecule type" value="Genomic_DNA"/>
</dbReference>
<dbReference type="Pfam" id="PF00882">
    <property type="entry name" value="Zn_dep_PLPC"/>
    <property type="match status" value="1"/>
</dbReference>
<dbReference type="GO" id="GO:0016788">
    <property type="term" value="F:hydrolase activity, acting on ester bonds"/>
    <property type="evidence" value="ECO:0007669"/>
    <property type="project" value="InterPro"/>
</dbReference>
<evidence type="ECO:0000313" key="3">
    <source>
        <dbReference type="Proteomes" id="UP000027153"/>
    </source>
</evidence>
<protein>
    <submittedName>
        <fullName evidence="2">Zinc dependent phospholipase C</fullName>
    </submittedName>
</protein>